<evidence type="ECO:0000313" key="2">
    <source>
        <dbReference type="Proteomes" id="UP000824533"/>
    </source>
</evidence>
<reference evidence="1 2" key="1">
    <citation type="journal article" date="2021" name="Front. Genet.">
        <title>Chromosome-Level Genome Assembly Reveals Significant Gene Expansion in the Toll and IMD Signaling Pathways of Dendrolimus kikuchii.</title>
        <authorList>
            <person name="Zhou J."/>
            <person name="Wu P."/>
            <person name="Xiong Z."/>
            <person name="Liu N."/>
            <person name="Zhao N."/>
            <person name="Ji M."/>
            <person name="Qiu Y."/>
            <person name="Yang B."/>
        </authorList>
    </citation>
    <scope>NUCLEOTIDE SEQUENCE [LARGE SCALE GENOMIC DNA]</scope>
    <source>
        <strain evidence="1">Ann1</strain>
    </source>
</reference>
<evidence type="ECO:0000313" key="1">
    <source>
        <dbReference type="EMBL" id="KAJ0181634.1"/>
    </source>
</evidence>
<comment type="caution">
    <text evidence="1">The sequence shown here is derived from an EMBL/GenBank/DDBJ whole genome shotgun (WGS) entry which is preliminary data.</text>
</comment>
<proteinExistence type="predicted"/>
<keyword evidence="2" id="KW-1185">Reference proteome</keyword>
<sequence>MPEFTSDVIKAKKSGWQDANDEKWPLILSDDALKVSIIASKVEGSHPILQKTVESMFGDRSQITYPGACKLINAAKRQTKMCTRDPGIAEVLAVAKEQAVKSCEEAFEYDRWNCSLTFNKKTRRNIFNKIYRETAFIHALIAASITHAIAKACASGDLTSCSCVGNLRKNSSWKISGCGDDFKHGKRLTKNLLDFKHAGSDQIAEILKQDVIVGVDTIGEQLREVCKCHGFSGSCTTKTCWKRLGPFNSAMGLLKKHYHHAVKKKIVNYTTKRAVNKKITKKVNIERKHLVYLQKTPNLCLSTKGRICKDRNNCATLCCGRGYLTTKKNVTSRCRCRMVNCCFVECDTCVSEVDVFTCK</sequence>
<name>A0ACC1DCG3_9NEOP</name>
<protein>
    <submittedName>
        <fullName evidence="1">Uncharacterized protein</fullName>
    </submittedName>
</protein>
<dbReference type="EMBL" id="CM034390">
    <property type="protein sequence ID" value="KAJ0181634.1"/>
    <property type="molecule type" value="Genomic_DNA"/>
</dbReference>
<organism evidence="1 2">
    <name type="scientific">Dendrolimus kikuchii</name>
    <dbReference type="NCBI Taxonomy" id="765133"/>
    <lineage>
        <taxon>Eukaryota</taxon>
        <taxon>Metazoa</taxon>
        <taxon>Ecdysozoa</taxon>
        <taxon>Arthropoda</taxon>
        <taxon>Hexapoda</taxon>
        <taxon>Insecta</taxon>
        <taxon>Pterygota</taxon>
        <taxon>Neoptera</taxon>
        <taxon>Endopterygota</taxon>
        <taxon>Lepidoptera</taxon>
        <taxon>Glossata</taxon>
        <taxon>Ditrysia</taxon>
        <taxon>Bombycoidea</taxon>
        <taxon>Lasiocampidae</taxon>
        <taxon>Dendrolimus</taxon>
    </lineage>
</organism>
<accession>A0ACC1DCG3</accession>
<gene>
    <name evidence="1" type="ORF">K1T71_002356</name>
</gene>
<dbReference type="Proteomes" id="UP000824533">
    <property type="component" value="Linkage Group LG04"/>
</dbReference>